<dbReference type="GO" id="GO:0016758">
    <property type="term" value="F:hexosyltransferase activity"/>
    <property type="evidence" value="ECO:0007669"/>
    <property type="project" value="UniProtKB-ARBA"/>
</dbReference>
<name>A0A553E843_9FLAO</name>
<dbReference type="CDD" id="cd00761">
    <property type="entry name" value="Glyco_tranf_GTA_type"/>
    <property type="match status" value="1"/>
</dbReference>
<keyword evidence="2" id="KW-0808">Transferase</keyword>
<dbReference type="OrthoDB" id="597270at2"/>
<comment type="caution">
    <text evidence="2">The sequence shown here is derived from an EMBL/GenBank/DDBJ whole genome shotgun (WGS) entry which is preliminary data.</text>
</comment>
<keyword evidence="3" id="KW-1185">Reference proteome</keyword>
<dbReference type="RefSeq" id="WP_144255436.1">
    <property type="nucleotide sequence ID" value="NZ_VJZT01000003.1"/>
</dbReference>
<reference evidence="2 3" key="1">
    <citation type="submission" date="2019-07" db="EMBL/GenBank/DDBJ databases">
        <title>Novel species of Flavobacterium.</title>
        <authorList>
            <person name="Liu Q."/>
            <person name="Xin Y.-H."/>
        </authorList>
    </citation>
    <scope>NUCLEOTIDE SEQUENCE [LARGE SCALE GENOMIC DNA]</scope>
    <source>
        <strain evidence="2 3">LB1R34</strain>
    </source>
</reference>
<accession>A0A553E843</accession>
<organism evidence="2 3">
    <name type="scientific">Flavobacterium restrictum</name>
    <dbReference type="NCBI Taxonomy" id="2594428"/>
    <lineage>
        <taxon>Bacteria</taxon>
        <taxon>Pseudomonadati</taxon>
        <taxon>Bacteroidota</taxon>
        <taxon>Flavobacteriia</taxon>
        <taxon>Flavobacteriales</taxon>
        <taxon>Flavobacteriaceae</taxon>
        <taxon>Flavobacterium</taxon>
    </lineage>
</organism>
<protein>
    <submittedName>
        <fullName evidence="2">Glycosyltransferase family 2 protein</fullName>
    </submittedName>
</protein>
<feature type="domain" description="Glycosyltransferase 2-like" evidence="1">
    <location>
        <begin position="9"/>
        <end position="129"/>
    </location>
</feature>
<dbReference type="SUPFAM" id="SSF53448">
    <property type="entry name" value="Nucleotide-diphospho-sugar transferases"/>
    <property type="match status" value="1"/>
</dbReference>
<evidence type="ECO:0000313" key="3">
    <source>
        <dbReference type="Proteomes" id="UP000316371"/>
    </source>
</evidence>
<dbReference type="InterPro" id="IPR029044">
    <property type="entry name" value="Nucleotide-diphossugar_trans"/>
</dbReference>
<dbReference type="PANTHER" id="PTHR22916">
    <property type="entry name" value="GLYCOSYLTRANSFERASE"/>
    <property type="match status" value="1"/>
</dbReference>
<sequence>MKETNPLISVIITTYNRENYLEEAILSVVNQTYTSIEILVVDDGSSVNYAESICEKYANCSYNHKTNGGLSSARNFGITLAKGAYIAFLDDDDFWESSKIEQQIAILISDSTIDCVHSSAAIVDCNGKMTGSFIGASIDKAYKRSGYVFWNALGCWVVKSPTPLIRKKVFQPDLLFDETIKVGEDVDFYQRMFYRHKVSYIDKPLAFYREYENTERLSLQTVKYIGIENKMYFNFKKMGIKNKLILHLIAIKLLKSAKENWNLVHIDKPIKINWLTLHTRPVYGLKNYFNQ</sequence>
<gene>
    <name evidence="2" type="ORF">FNW21_03895</name>
</gene>
<dbReference type="Pfam" id="PF00535">
    <property type="entry name" value="Glycos_transf_2"/>
    <property type="match status" value="1"/>
</dbReference>
<evidence type="ECO:0000259" key="1">
    <source>
        <dbReference type="Pfam" id="PF00535"/>
    </source>
</evidence>
<dbReference type="Proteomes" id="UP000316371">
    <property type="component" value="Unassembled WGS sequence"/>
</dbReference>
<dbReference type="AlphaFoldDB" id="A0A553E843"/>
<evidence type="ECO:0000313" key="2">
    <source>
        <dbReference type="EMBL" id="TRX41248.1"/>
    </source>
</evidence>
<dbReference type="EMBL" id="VJZT01000003">
    <property type="protein sequence ID" value="TRX41248.1"/>
    <property type="molecule type" value="Genomic_DNA"/>
</dbReference>
<dbReference type="Gene3D" id="3.90.550.10">
    <property type="entry name" value="Spore Coat Polysaccharide Biosynthesis Protein SpsA, Chain A"/>
    <property type="match status" value="1"/>
</dbReference>
<dbReference type="PANTHER" id="PTHR22916:SF3">
    <property type="entry name" value="UDP-GLCNAC:BETAGAL BETA-1,3-N-ACETYLGLUCOSAMINYLTRANSFERASE-LIKE PROTEIN 1"/>
    <property type="match status" value="1"/>
</dbReference>
<proteinExistence type="predicted"/>
<dbReference type="InterPro" id="IPR001173">
    <property type="entry name" value="Glyco_trans_2-like"/>
</dbReference>